<dbReference type="EMBL" id="SNVJ01000011">
    <property type="protein sequence ID" value="MXP64381.1"/>
    <property type="molecule type" value="Genomic_DNA"/>
</dbReference>
<evidence type="ECO:0000256" key="3">
    <source>
        <dbReference type="PIRSR" id="PIRSR039026-2"/>
    </source>
</evidence>
<dbReference type="AlphaFoldDB" id="A0A845BB42"/>
<accession>A0A845BB42</accession>
<feature type="binding site" evidence="3">
    <location>
        <position position="213"/>
    </location>
    <ligand>
        <name>Na(+)</name>
        <dbReference type="ChEBI" id="CHEBI:29101"/>
    </ligand>
</feature>
<dbReference type="PIRSF" id="PIRSF039026">
    <property type="entry name" value="SiaP"/>
    <property type="match status" value="1"/>
</dbReference>
<dbReference type="Gene3D" id="3.40.190.170">
    <property type="entry name" value="Bacterial extracellular solute-binding protein, family 7"/>
    <property type="match status" value="1"/>
</dbReference>
<feature type="binding site" evidence="2">
    <location>
        <position position="154"/>
    </location>
    <ligand>
        <name>substrate</name>
    </ligand>
</feature>
<gene>
    <name evidence="5" type="ORF">E0493_13600</name>
</gene>
<protein>
    <submittedName>
        <fullName evidence="5">ABC transporter substrate-binding protein</fullName>
    </submittedName>
</protein>
<evidence type="ECO:0000256" key="1">
    <source>
        <dbReference type="ARBA" id="ARBA00022729"/>
    </source>
</evidence>
<dbReference type="InterPro" id="IPR026289">
    <property type="entry name" value="SBP_TakP-like"/>
</dbReference>
<name>A0A845BB42_9PROT</name>
<dbReference type="Proteomes" id="UP000460715">
    <property type="component" value="Unassembled WGS sequence"/>
</dbReference>
<dbReference type="InterPro" id="IPR041722">
    <property type="entry name" value="TakP/all3028"/>
</dbReference>
<feature type="signal peptide" evidence="4">
    <location>
        <begin position="1"/>
        <end position="24"/>
    </location>
</feature>
<dbReference type="GO" id="GO:0055085">
    <property type="term" value="P:transmembrane transport"/>
    <property type="evidence" value="ECO:0007669"/>
    <property type="project" value="InterPro"/>
</dbReference>
<dbReference type="NCBIfam" id="NF037995">
    <property type="entry name" value="TRAP_S1"/>
    <property type="match status" value="1"/>
</dbReference>
<dbReference type="PANTHER" id="PTHR33376:SF5">
    <property type="entry name" value="EXTRACYTOPLASMIC SOLUTE RECEPTOR PROTEIN"/>
    <property type="match status" value="1"/>
</dbReference>
<dbReference type="Gene3D" id="3.40.190.10">
    <property type="entry name" value="Periplasmic binding protein-like II"/>
    <property type="match status" value="1"/>
</dbReference>
<dbReference type="OrthoDB" id="9780733at2"/>
<proteinExistence type="predicted"/>
<dbReference type="InterPro" id="IPR038404">
    <property type="entry name" value="TRAP_DctP_sf"/>
</dbReference>
<evidence type="ECO:0000313" key="5">
    <source>
        <dbReference type="EMBL" id="MXP64381.1"/>
    </source>
</evidence>
<dbReference type="InterPro" id="IPR018389">
    <property type="entry name" value="DctP_fam"/>
</dbReference>
<dbReference type="GO" id="GO:0046872">
    <property type="term" value="F:metal ion binding"/>
    <property type="evidence" value="ECO:0007669"/>
    <property type="project" value="UniProtKB-KW"/>
</dbReference>
<feature type="binding site" evidence="3">
    <location>
        <position position="238"/>
    </location>
    <ligand>
        <name>substrate</name>
    </ligand>
</feature>
<keyword evidence="3" id="KW-0479">Metal-binding</keyword>
<dbReference type="PROSITE" id="PS51318">
    <property type="entry name" value="TAT"/>
    <property type="match status" value="1"/>
</dbReference>
<keyword evidence="1 4" id="KW-0732">Signal</keyword>
<organism evidence="5 6">
    <name type="scientific">Teichococcus coralli</name>
    <dbReference type="NCBI Taxonomy" id="2545983"/>
    <lineage>
        <taxon>Bacteria</taxon>
        <taxon>Pseudomonadati</taxon>
        <taxon>Pseudomonadota</taxon>
        <taxon>Alphaproteobacteria</taxon>
        <taxon>Acetobacterales</taxon>
        <taxon>Roseomonadaceae</taxon>
        <taxon>Roseomonas</taxon>
    </lineage>
</organism>
<dbReference type="Pfam" id="PF03480">
    <property type="entry name" value="DctP"/>
    <property type="match status" value="1"/>
</dbReference>
<dbReference type="InterPro" id="IPR006311">
    <property type="entry name" value="TAT_signal"/>
</dbReference>
<evidence type="ECO:0000313" key="6">
    <source>
        <dbReference type="Proteomes" id="UP000460715"/>
    </source>
</evidence>
<comment type="caution">
    <text evidence="5">The sequence shown here is derived from an EMBL/GenBank/DDBJ whole genome shotgun (WGS) entry which is preliminary data.</text>
</comment>
<feature type="chain" id="PRO_5032624256" evidence="4">
    <location>
        <begin position="25"/>
        <end position="362"/>
    </location>
</feature>
<reference evidence="5 6" key="1">
    <citation type="submission" date="2019-03" db="EMBL/GenBank/DDBJ databases">
        <title>Roseomonas sp. a novel Roseomonas species isolated from Sea whip Gorgonian.</title>
        <authorList>
            <person name="Li F."/>
            <person name="Pan X."/>
            <person name="Huang S."/>
            <person name="Li Z."/>
            <person name="Meng B."/>
        </authorList>
    </citation>
    <scope>NUCLEOTIDE SEQUENCE [LARGE SCALE GENOMIC DNA]</scope>
    <source>
        <strain evidence="5 6">M0104</strain>
    </source>
</reference>
<feature type="binding site" evidence="2">
    <location>
        <position position="175"/>
    </location>
    <ligand>
        <name>substrate</name>
    </ligand>
</feature>
<feature type="binding site" evidence="3">
    <location>
        <position position="212"/>
    </location>
    <ligand>
        <name>substrate</name>
    </ligand>
</feature>
<keyword evidence="6" id="KW-1185">Reference proteome</keyword>
<dbReference type="GO" id="GO:0031317">
    <property type="term" value="C:tripartite ATP-independent periplasmic transporter complex"/>
    <property type="evidence" value="ECO:0007669"/>
    <property type="project" value="InterPro"/>
</dbReference>
<dbReference type="CDD" id="cd13682">
    <property type="entry name" value="PBP2_TRAP_alpha-ketoacid"/>
    <property type="match status" value="1"/>
</dbReference>
<evidence type="ECO:0000256" key="4">
    <source>
        <dbReference type="SAM" id="SignalP"/>
    </source>
</evidence>
<sequence length="362" mass="39635">MNRRALLGAAAAAAPAALATPALAQSAPEVRWRLTSSFPRNLDILFGAPEVIARRVAALTDNKFQIRVFPAGEIVGGLQALDAVQAGTVECAHTASYYYVGKEPSFAFFTAMPFGLNTRMYNAWYRHGGGAKLAADLFGAYNCVGFTAGDTGAQMGGWFRKEVKTLADIQGLKFRIAGFAGQVFAKMGAVPTQVAAADIYPSLERGTLDAVEFVGPYDDEKLGFARVAPNYYFPGFWEPGARLHLLVGKNAWEALPPAYKAAIEIACADADMDMTARYDASNPQALRRLLANGAQLRPWSREILSAAWKATHELYDETSAKDARFKTIWDSYRPFRDDEYAWFRVAENSFDNFAFTAAQTVK</sequence>
<dbReference type="GO" id="GO:0015849">
    <property type="term" value="P:organic acid transport"/>
    <property type="evidence" value="ECO:0007669"/>
    <property type="project" value="InterPro"/>
</dbReference>
<dbReference type="GO" id="GO:0043177">
    <property type="term" value="F:organic acid binding"/>
    <property type="evidence" value="ECO:0007669"/>
    <property type="project" value="InterPro"/>
</dbReference>
<dbReference type="PANTHER" id="PTHR33376">
    <property type="match status" value="1"/>
</dbReference>
<evidence type="ECO:0000256" key="2">
    <source>
        <dbReference type="PIRSR" id="PIRSR039026-1"/>
    </source>
</evidence>
<dbReference type="RefSeq" id="WP_160937540.1">
    <property type="nucleotide sequence ID" value="NZ_SNVJ01000011.1"/>
</dbReference>